<organism evidence="3 10">
    <name type="scientific">Rotaria magnacalcarata</name>
    <dbReference type="NCBI Taxonomy" id="392030"/>
    <lineage>
        <taxon>Eukaryota</taxon>
        <taxon>Metazoa</taxon>
        <taxon>Spiralia</taxon>
        <taxon>Gnathifera</taxon>
        <taxon>Rotifera</taxon>
        <taxon>Eurotatoria</taxon>
        <taxon>Bdelloidea</taxon>
        <taxon>Philodinida</taxon>
        <taxon>Philodinidae</taxon>
        <taxon>Rotaria</taxon>
    </lineage>
</organism>
<accession>A0A816MTN4</accession>
<evidence type="ECO:0000313" key="2">
    <source>
        <dbReference type="EMBL" id="CAF1571809.1"/>
    </source>
</evidence>
<dbReference type="Proteomes" id="UP000663824">
    <property type="component" value="Unassembled WGS sequence"/>
</dbReference>
<evidence type="ECO:0000313" key="6">
    <source>
        <dbReference type="EMBL" id="CAF3810209.1"/>
    </source>
</evidence>
<protein>
    <submittedName>
        <fullName evidence="3">Uncharacterized protein</fullName>
    </submittedName>
</protein>
<dbReference type="EMBL" id="CAJNOV010014307">
    <property type="protein sequence ID" value="CAF1546127.1"/>
    <property type="molecule type" value="Genomic_DNA"/>
</dbReference>
<dbReference type="Proteomes" id="UP000681967">
    <property type="component" value="Unassembled WGS sequence"/>
</dbReference>
<dbReference type="EMBL" id="CAJOBH010001554">
    <property type="protein sequence ID" value="CAF3861259.1"/>
    <property type="molecule type" value="Genomic_DNA"/>
</dbReference>
<evidence type="ECO:0000313" key="9">
    <source>
        <dbReference type="EMBL" id="CAF4162358.1"/>
    </source>
</evidence>
<dbReference type="Proteomes" id="UP000681720">
    <property type="component" value="Unassembled WGS sequence"/>
</dbReference>
<dbReference type="EMBL" id="CAJNRF010009747">
    <property type="protein sequence ID" value="CAF2113138.1"/>
    <property type="molecule type" value="Genomic_DNA"/>
</dbReference>
<evidence type="ECO:0000313" key="3">
    <source>
        <dbReference type="EMBL" id="CAF1989799.1"/>
    </source>
</evidence>
<dbReference type="Proteomes" id="UP000663842">
    <property type="component" value="Unassembled WGS sequence"/>
</dbReference>
<dbReference type="EMBL" id="CAJNRE010007855">
    <property type="protein sequence ID" value="CAF2068414.1"/>
    <property type="molecule type" value="Genomic_DNA"/>
</dbReference>
<dbReference type="Proteomes" id="UP000663856">
    <property type="component" value="Unassembled WGS sequence"/>
</dbReference>
<comment type="caution">
    <text evidence="3">The sequence shown here is derived from an EMBL/GenBank/DDBJ whole genome shotgun (WGS) entry which is preliminary data.</text>
</comment>
<dbReference type="Proteomes" id="UP000663887">
    <property type="component" value="Unassembled WGS sequence"/>
</dbReference>
<evidence type="ECO:0000313" key="10">
    <source>
        <dbReference type="Proteomes" id="UP000663887"/>
    </source>
</evidence>
<reference evidence="3" key="1">
    <citation type="submission" date="2021-02" db="EMBL/GenBank/DDBJ databases">
        <authorList>
            <person name="Nowell W R."/>
        </authorList>
    </citation>
    <scope>NUCLEOTIDE SEQUENCE</scope>
</reference>
<gene>
    <name evidence="8" type="ORF">BYL167_LOCUS6399</name>
    <name evidence="1" type="ORF">CJN711_LOCUS30052</name>
    <name evidence="7" type="ORF">GIL414_LOCUS1771</name>
    <name evidence="2" type="ORF">KQP761_LOCUS19245</name>
    <name evidence="4" type="ORF">MBJ925_LOCUS16269</name>
    <name evidence="6" type="ORF">SMN809_LOCUS1682</name>
    <name evidence="9" type="ORF">UXM345_LOCUS25771</name>
    <name evidence="5" type="ORF">WKI299_LOCUS22672</name>
    <name evidence="3" type="ORF">XDN619_LOCUS2792</name>
</gene>
<dbReference type="EMBL" id="CAJOBJ010000308">
    <property type="protein sequence ID" value="CAF3813359.1"/>
    <property type="molecule type" value="Genomic_DNA"/>
</dbReference>
<dbReference type="OrthoDB" id="10005150at2759"/>
<dbReference type="AlphaFoldDB" id="A0A816MTN4"/>
<evidence type="ECO:0000313" key="4">
    <source>
        <dbReference type="EMBL" id="CAF2068414.1"/>
    </source>
</evidence>
<dbReference type="EMBL" id="CAJOBI010000271">
    <property type="protein sequence ID" value="CAF3810209.1"/>
    <property type="molecule type" value="Genomic_DNA"/>
</dbReference>
<evidence type="ECO:0000313" key="1">
    <source>
        <dbReference type="EMBL" id="CAF1546127.1"/>
    </source>
</evidence>
<dbReference type="EMBL" id="CAJNRG010000254">
    <property type="protein sequence ID" value="CAF1989799.1"/>
    <property type="molecule type" value="Genomic_DNA"/>
</dbReference>
<evidence type="ECO:0000313" key="5">
    <source>
        <dbReference type="EMBL" id="CAF2113138.1"/>
    </source>
</evidence>
<proteinExistence type="predicted"/>
<dbReference type="EMBL" id="CAJNOW010009873">
    <property type="protein sequence ID" value="CAF1571809.1"/>
    <property type="molecule type" value="Genomic_DNA"/>
</dbReference>
<dbReference type="Proteomes" id="UP000676336">
    <property type="component" value="Unassembled WGS sequence"/>
</dbReference>
<evidence type="ECO:0000313" key="8">
    <source>
        <dbReference type="EMBL" id="CAF3861259.1"/>
    </source>
</evidence>
<evidence type="ECO:0000313" key="7">
    <source>
        <dbReference type="EMBL" id="CAF3813359.1"/>
    </source>
</evidence>
<dbReference type="Proteomes" id="UP000663834">
    <property type="component" value="Unassembled WGS sequence"/>
</dbReference>
<dbReference type="EMBL" id="CAJOBF010005058">
    <property type="protein sequence ID" value="CAF4162358.1"/>
    <property type="molecule type" value="Genomic_DNA"/>
</dbReference>
<dbReference type="Proteomes" id="UP000663855">
    <property type="component" value="Unassembled WGS sequence"/>
</dbReference>
<sequence length="135" mass="15720">MFKRSNGPIIQVDRLIFDTRKQTRETSTVSDRSHSSAILRFSSKLSNKNKEDISMVSHVSFPLNKIKIIRLTFDDLNREKLFSKTNEQKINSIYQQSSSILQEKAKTTTSPVYESIDEKRYSIHVDQNKTTLYDN</sequence>
<name>A0A816MTN4_9BILA</name>